<dbReference type="AlphaFoldDB" id="A0A1I6DIG1"/>
<sequence>MLLELVLDPADTFVTQETAEALFRRGDAVAFAIMSAAVTAADDEQADHVYAALGTALVVFERERNAAVKICRELAQDPAQPVEVRDGAASLVADLEAITFRAELATESTSTFKSN</sequence>
<keyword evidence="2" id="KW-1185">Reference proteome</keyword>
<gene>
    <name evidence="1" type="ORF">SAMN04488564_102709</name>
</gene>
<dbReference type="OrthoDB" id="3873233at2"/>
<reference evidence="2" key="1">
    <citation type="submission" date="2016-10" db="EMBL/GenBank/DDBJ databases">
        <authorList>
            <person name="Varghese N."/>
            <person name="Submissions S."/>
        </authorList>
    </citation>
    <scope>NUCLEOTIDE SEQUENCE [LARGE SCALE GENOMIC DNA]</scope>
    <source>
        <strain evidence="2">DSM 44232</strain>
    </source>
</reference>
<dbReference type="EMBL" id="FOYL01000002">
    <property type="protein sequence ID" value="SFR05167.1"/>
    <property type="molecule type" value="Genomic_DNA"/>
</dbReference>
<name>A0A1I6DIG1_9PSEU</name>
<protein>
    <submittedName>
        <fullName evidence="1">Uncharacterized protein</fullName>
    </submittedName>
</protein>
<dbReference type="Proteomes" id="UP000198583">
    <property type="component" value="Unassembled WGS sequence"/>
</dbReference>
<dbReference type="STRING" id="84724.SAMN04488564_102709"/>
<evidence type="ECO:0000313" key="2">
    <source>
        <dbReference type="Proteomes" id="UP000198583"/>
    </source>
</evidence>
<proteinExistence type="predicted"/>
<evidence type="ECO:0000313" key="1">
    <source>
        <dbReference type="EMBL" id="SFR05167.1"/>
    </source>
</evidence>
<dbReference type="RefSeq" id="WP_093589638.1">
    <property type="nucleotide sequence ID" value="NZ_FOYL01000002.1"/>
</dbReference>
<organism evidence="1 2">
    <name type="scientific">Lentzea waywayandensis</name>
    <dbReference type="NCBI Taxonomy" id="84724"/>
    <lineage>
        <taxon>Bacteria</taxon>
        <taxon>Bacillati</taxon>
        <taxon>Actinomycetota</taxon>
        <taxon>Actinomycetes</taxon>
        <taxon>Pseudonocardiales</taxon>
        <taxon>Pseudonocardiaceae</taxon>
        <taxon>Lentzea</taxon>
    </lineage>
</organism>
<accession>A0A1I6DIG1</accession>